<dbReference type="InterPro" id="IPR003439">
    <property type="entry name" value="ABC_transporter-like_ATP-bd"/>
</dbReference>
<comment type="caution">
    <text evidence="12">The sequence shown here is derived from an EMBL/GenBank/DDBJ whole genome shotgun (WGS) entry which is preliminary data.</text>
</comment>
<dbReference type="PROSITE" id="PS50893">
    <property type="entry name" value="ABC_TRANSPORTER_2"/>
    <property type="match status" value="1"/>
</dbReference>
<dbReference type="Proteomes" id="UP000548304">
    <property type="component" value="Unassembled WGS sequence"/>
</dbReference>
<dbReference type="InterPro" id="IPR003593">
    <property type="entry name" value="AAA+_ATPase"/>
</dbReference>
<dbReference type="NCBIfam" id="TIGR01188">
    <property type="entry name" value="drrA"/>
    <property type="match status" value="1"/>
</dbReference>
<dbReference type="SUPFAM" id="SSF52540">
    <property type="entry name" value="P-loop containing nucleoside triphosphate hydrolases"/>
    <property type="match status" value="1"/>
</dbReference>
<feature type="region of interest" description="Disordered" evidence="10">
    <location>
        <begin position="315"/>
        <end position="342"/>
    </location>
</feature>
<dbReference type="PROSITE" id="PS00211">
    <property type="entry name" value="ABC_TRANSPORTER_1"/>
    <property type="match status" value="1"/>
</dbReference>
<accession>A0A852Z2T7</accession>
<evidence type="ECO:0000256" key="8">
    <source>
        <dbReference type="ARBA" id="ARBA00023251"/>
    </source>
</evidence>
<dbReference type="InterPro" id="IPR050763">
    <property type="entry name" value="ABC_transporter_ATP-binding"/>
</dbReference>
<keyword evidence="6" id="KW-1278">Translocase</keyword>
<comment type="similarity">
    <text evidence="9">Belongs to the ABC transporter superfamily. Drug exporter-1 (DrugE1) (TC 3.A.1.105) family.</text>
</comment>
<keyword evidence="3" id="KW-1003">Cell membrane</keyword>
<dbReference type="PANTHER" id="PTHR42711:SF19">
    <property type="entry name" value="DOXORUBICIN RESISTANCE ATP-BINDING PROTEIN DRRA"/>
    <property type="match status" value="1"/>
</dbReference>
<keyword evidence="7" id="KW-0472">Membrane</keyword>
<dbReference type="GO" id="GO:0046677">
    <property type="term" value="P:response to antibiotic"/>
    <property type="evidence" value="ECO:0007669"/>
    <property type="project" value="UniProtKB-KW"/>
</dbReference>
<dbReference type="GO" id="GO:0005886">
    <property type="term" value="C:plasma membrane"/>
    <property type="evidence" value="ECO:0007669"/>
    <property type="project" value="UniProtKB-SubCell"/>
</dbReference>
<dbReference type="GO" id="GO:0005524">
    <property type="term" value="F:ATP binding"/>
    <property type="evidence" value="ECO:0007669"/>
    <property type="project" value="UniProtKB-KW"/>
</dbReference>
<feature type="domain" description="ABC transporter" evidence="11">
    <location>
        <begin position="9"/>
        <end position="239"/>
    </location>
</feature>
<protein>
    <submittedName>
        <fullName evidence="12">ABC-2 type transport system ATP-binding protein</fullName>
    </submittedName>
</protein>
<sequence length="342" mass="36171">MTESPAPAVNAQALVKNFGPNRALDGLELRAEEGQVLGVLGPNGAGKTTAVRILATLLRPDSGRATVAGHDVRSEPHAVRRSIGLSGQYSAVDQNLTGYENLHMVSRLYGMSRSRAAARARELLDDFKLREAADRPAKGYSGGMRRRLDLAGALVAKPPVVILDEPTTGLDPRGRMDTWQVISELVHDGTTVLLTTQYLEEADALADNIAVIDHGRVIASGTSGELKSLVGGERLGMVADTVHELPRVAAVLEEVGTGAVRVDERALRARVAVDAGSKALMEAVRRLDALGLEAHDIELSRPTLDDVFLTLTGESAAADGNAGRDGEPVRTSSEARSAERGG</sequence>
<dbReference type="GO" id="GO:0043215">
    <property type="term" value="P:daunorubicin transport"/>
    <property type="evidence" value="ECO:0007669"/>
    <property type="project" value="InterPro"/>
</dbReference>
<evidence type="ECO:0000256" key="4">
    <source>
        <dbReference type="ARBA" id="ARBA00022741"/>
    </source>
</evidence>
<keyword evidence="13" id="KW-1185">Reference proteome</keyword>
<dbReference type="AlphaFoldDB" id="A0A852Z2T7"/>
<dbReference type="InterPro" id="IPR027417">
    <property type="entry name" value="P-loop_NTPase"/>
</dbReference>
<gene>
    <name evidence="12" type="ORF">FHR84_004236</name>
</gene>
<proteinExistence type="inferred from homology"/>
<keyword evidence="5 12" id="KW-0067">ATP-binding</keyword>
<evidence type="ECO:0000256" key="6">
    <source>
        <dbReference type="ARBA" id="ARBA00022967"/>
    </source>
</evidence>
<dbReference type="InterPro" id="IPR017871">
    <property type="entry name" value="ABC_transporter-like_CS"/>
</dbReference>
<dbReference type="SMART" id="SM00382">
    <property type="entry name" value="AAA"/>
    <property type="match status" value="1"/>
</dbReference>
<evidence type="ECO:0000313" key="12">
    <source>
        <dbReference type="EMBL" id="NYH80868.1"/>
    </source>
</evidence>
<keyword evidence="4" id="KW-0547">Nucleotide-binding</keyword>
<evidence type="ECO:0000259" key="11">
    <source>
        <dbReference type="PROSITE" id="PS50893"/>
    </source>
</evidence>
<evidence type="ECO:0000313" key="13">
    <source>
        <dbReference type="Proteomes" id="UP000548304"/>
    </source>
</evidence>
<keyword evidence="2" id="KW-0813">Transport</keyword>
<organism evidence="12 13">
    <name type="scientific">Actinopolyspora biskrensis</name>
    <dbReference type="NCBI Taxonomy" id="1470178"/>
    <lineage>
        <taxon>Bacteria</taxon>
        <taxon>Bacillati</taxon>
        <taxon>Actinomycetota</taxon>
        <taxon>Actinomycetes</taxon>
        <taxon>Actinopolysporales</taxon>
        <taxon>Actinopolysporaceae</taxon>
        <taxon>Actinopolyspora</taxon>
    </lineage>
</organism>
<evidence type="ECO:0000256" key="1">
    <source>
        <dbReference type="ARBA" id="ARBA00004413"/>
    </source>
</evidence>
<dbReference type="GO" id="GO:0016887">
    <property type="term" value="F:ATP hydrolysis activity"/>
    <property type="evidence" value="ECO:0007669"/>
    <property type="project" value="InterPro"/>
</dbReference>
<evidence type="ECO:0000256" key="5">
    <source>
        <dbReference type="ARBA" id="ARBA00022840"/>
    </source>
</evidence>
<reference evidence="12 13" key="1">
    <citation type="submission" date="2020-07" db="EMBL/GenBank/DDBJ databases">
        <title>Genomic Encyclopedia of Type Strains, Phase III (KMG-III): the genomes of soil and plant-associated and newly described type strains.</title>
        <authorList>
            <person name="Whitman W."/>
        </authorList>
    </citation>
    <scope>NUCLEOTIDE SEQUENCE [LARGE SCALE GENOMIC DNA]</scope>
    <source>
        <strain evidence="12 13">CECT 8576</strain>
    </source>
</reference>
<dbReference type="RefSeq" id="WP_179537168.1">
    <property type="nucleotide sequence ID" value="NZ_JACBYW010000009.1"/>
</dbReference>
<evidence type="ECO:0000256" key="7">
    <source>
        <dbReference type="ARBA" id="ARBA00023136"/>
    </source>
</evidence>
<dbReference type="Gene3D" id="3.40.50.300">
    <property type="entry name" value="P-loop containing nucleotide triphosphate hydrolases"/>
    <property type="match status" value="1"/>
</dbReference>
<evidence type="ECO:0000256" key="3">
    <source>
        <dbReference type="ARBA" id="ARBA00022475"/>
    </source>
</evidence>
<evidence type="ECO:0000256" key="10">
    <source>
        <dbReference type="SAM" id="MobiDB-lite"/>
    </source>
</evidence>
<dbReference type="InterPro" id="IPR005894">
    <property type="entry name" value="DrrA"/>
</dbReference>
<name>A0A852Z2T7_9ACTN</name>
<comment type="subcellular location">
    <subcellularLocation>
        <location evidence="1">Cell membrane</location>
        <topology evidence="1">Peripheral membrane protein</topology>
        <orientation evidence="1">Cytoplasmic side</orientation>
    </subcellularLocation>
</comment>
<evidence type="ECO:0000256" key="2">
    <source>
        <dbReference type="ARBA" id="ARBA00022448"/>
    </source>
</evidence>
<dbReference type="Pfam" id="PF00005">
    <property type="entry name" value="ABC_tran"/>
    <property type="match status" value="1"/>
</dbReference>
<dbReference type="EMBL" id="JACBYW010000009">
    <property type="protein sequence ID" value="NYH80868.1"/>
    <property type="molecule type" value="Genomic_DNA"/>
</dbReference>
<keyword evidence="8" id="KW-0046">Antibiotic resistance</keyword>
<dbReference type="GO" id="GO:1900753">
    <property type="term" value="P:doxorubicin transport"/>
    <property type="evidence" value="ECO:0007669"/>
    <property type="project" value="InterPro"/>
</dbReference>
<dbReference type="PANTHER" id="PTHR42711">
    <property type="entry name" value="ABC TRANSPORTER ATP-BINDING PROTEIN"/>
    <property type="match status" value="1"/>
</dbReference>
<evidence type="ECO:0000256" key="9">
    <source>
        <dbReference type="ARBA" id="ARBA00049985"/>
    </source>
</evidence>
<dbReference type="FunFam" id="3.40.50.300:FF:000589">
    <property type="entry name" value="ABC transporter, ATP-binding subunit"/>
    <property type="match status" value="1"/>
</dbReference>